<feature type="compositionally biased region" description="Acidic residues" evidence="1">
    <location>
        <begin position="143"/>
        <end position="152"/>
    </location>
</feature>
<comment type="caution">
    <text evidence="2">The sequence shown here is derived from an EMBL/GenBank/DDBJ whole genome shotgun (WGS) entry which is preliminary data.</text>
</comment>
<evidence type="ECO:0000313" key="3">
    <source>
        <dbReference type="Proteomes" id="UP001218188"/>
    </source>
</evidence>
<dbReference type="AlphaFoldDB" id="A0AAD6S6N2"/>
<protein>
    <submittedName>
        <fullName evidence="2">Uncharacterized protein</fullName>
    </submittedName>
</protein>
<keyword evidence="3" id="KW-1185">Reference proteome</keyword>
<accession>A0AAD6S6N2</accession>
<evidence type="ECO:0000256" key="1">
    <source>
        <dbReference type="SAM" id="MobiDB-lite"/>
    </source>
</evidence>
<reference evidence="2" key="1">
    <citation type="submission" date="2023-03" db="EMBL/GenBank/DDBJ databases">
        <title>Massive genome expansion in bonnet fungi (Mycena s.s.) driven by repeated elements and novel gene families across ecological guilds.</title>
        <authorList>
            <consortium name="Lawrence Berkeley National Laboratory"/>
            <person name="Harder C.B."/>
            <person name="Miyauchi S."/>
            <person name="Viragh M."/>
            <person name="Kuo A."/>
            <person name="Thoen E."/>
            <person name="Andreopoulos B."/>
            <person name="Lu D."/>
            <person name="Skrede I."/>
            <person name="Drula E."/>
            <person name="Henrissat B."/>
            <person name="Morin E."/>
            <person name="Kohler A."/>
            <person name="Barry K."/>
            <person name="LaButti K."/>
            <person name="Morin E."/>
            <person name="Salamov A."/>
            <person name="Lipzen A."/>
            <person name="Mereny Z."/>
            <person name="Hegedus B."/>
            <person name="Baldrian P."/>
            <person name="Stursova M."/>
            <person name="Weitz H."/>
            <person name="Taylor A."/>
            <person name="Grigoriev I.V."/>
            <person name="Nagy L.G."/>
            <person name="Martin F."/>
            <person name="Kauserud H."/>
        </authorList>
    </citation>
    <scope>NUCLEOTIDE SEQUENCE</scope>
    <source>
        <strain evidence="2">CBHHK200</strain>
    </source>
</reference>
<evidence type="ECO:0000313" key="2">
    <source>
        <dbReference type="EMBL" id="KAJ7021824.1"/>
    </source>
</evidence>
<feature type="region of interest" description="Disordered" evidence="1">
    <location>
        <begin position="103"/>
        <end position="213"/>
    </location>
</feature>
<name>A0AAD6S6N2_9AGAR</name>
<proteinExistence type="predicted"/>
<sequence>MYRRIYGICTELYITSFPPRRCTFGPPSRPHLLLLSFAMSDDELSATSNDEPAALTPAQKAAITRARKAAEAVADEERLHAEISVKGRAAKQKANINKVWKPSASVAAPSDVTTARKRAASAAAAPPEQAKPPKRSRAHQEQEPDSGMDVDEAPAVAKTKDKRTPSQSKVPAADGASSRNLKKSKAAPPRSTYIHHFWAKRKDRFSAQSGTLR</sequence>
<gene>
    <name evidence="2" type="ORF">C8F04DRAFT_1139777</name>
</gene>
<dbReference type="EMBL" id="JARJCM010000222">
    <property type="protein sequence ID" value="KAJ7021824.1"/>
    <property type="molecule type" value="Genomic_DNA"/>
</dbReference>
<organism evidence="2 3">
    <name type="scientific">Mycena alexandri</name>
    <dbReference type="NCBI Taxonomy" id="1745969"/>
    <lineage>
        <taxon>Eukaryota</taxon>
        <taxon>Fungi</taxon>
        <taxon>Dikarya</taxon>
        <taxon>Basidiomycota</taxon>
        <taxon>Agaricomycotina</taxon>
        <taxon>Agaricomycetes</taxon>
        <taxon>Agaricomycetidae</taxon>
        <taxon>Agaricales</taxon>
        <taxon>Marasmiineae</taxon>
        <taxon>Mycenaceae</taxon>
        <taxon>Mycena</taxon>
    </lineage>
</organism>
<dbReference type="Proteomes" id="UP001218188">
    <property type="component" value="Unassembled WGS sequence"/>
</dbReference>